<dbReference type="EC" id="3.1.3.16" evidence="2"/>
<organism evidence="10 11">
    <name type="scientific">Platanthera guangdongensis</name>
    <dbReference type="NCBI Taxonomy" id="2320717"/>
    <lineage>
        <taxon>Eukaryota</taxon>
        <taxon>Viridiplantae</taxon>
        <taxon>Streptophyta</taxon>
        <taxon>Embryophyta</taxon>
        <taxon>Tracheophyta</taxon>
        <taxon>Spermatophyta</taxon>
        <taxon>Magnoliopsida</taxon>
        <taxon>Liliopsida</taxon>
        <taxon>Asparagales</taxon>
        <taxon>Orchidaceae</taxon>
        <taxon>Orchidoideae</taxon>
        <taxon>Orchideae</taxon>
        <taxon>Orchidinae</taxon>
        <taxon>Platanthera</taxon>
    </lineage>
</organism>
<keyword evidence="11" id="KW-1185">Reference proteome</keyword>
<dbReference type="InterPro" id="IPR036412">
    <property type="entry name" value="HAD-like_sf"/>
</dbReference>
<dbReference type="PROSITE" id="PS50137">
    <property type="entry name" value="DS_RBD"/>
    <property type="match status" value="1"/>
</dbReference>
<comment type="catalytic activity">
    <reaction evidence="5">
        <text>O-phospho-L-seryl-[protein] + H2O = L-seryl-[protein] + phosphate</text>
        <dbReference type="Rhea" id="RHEA:20629"/>
        <dbReference type="Rhea" id="RHEA-COMP:9863"/>
        <dbReference type="Rhea" id="RHEA-COMP:11604"/>
        <dbReference type="ChEBI" id="CHEBI:15377"/>
        <dbReference type="ChEBI" id="CHEBI:29999"/>
        <dbReference type="ChEBI" id="CHEBI:43474"/>
        <dbReference type="ChEBI" id="CHEBI:83421"/>
        <dbReference type="EC" id="3.1.3.16"/>
    </reaction>
</comment>
<evidence type="ECO:0000256" key="2">
    <source>
        <dbReference type="ARBA" id="ARBA00013081"/>
    </source>
</evidence>
<dbReference type="EMBL" id="JBBWWR010000018">
    <property type="protein sequence ID" value="KAK8944007.1"/>
    <property type="molecule type" value="Genomic_DNA"/>
</dbReference>
<evidence type="ECO:0000256" key="6">
    <source>
        <dbReference type="ARBA" id="ARBA00048336"/>
    </source>
</evidence>
<dbReference type="Proteomes" id="UP001412067">
    <property type="component" value="Unassembled WGS sequence"/>
</dbReference>
<protein>
    <recommendedName>
        <fullName evidence="2">protein-serine/threonine phosphatase</fullName>
        <ecNumber evidence="2">3.1.3.16</ecNumber>
    </recommendedName>
</protein>
<dbReference type="Gene3D" id="3.40.50.1000">
    <property type="entry name" value="HAD superfamily/HAD-like"/>
    <property type="match status" value="1"/>
</dbReference>
<dbReference type="PANTHER" id="PTHR23081">
    <property type="entry name" value="RNA POLYMERASE II CTD PHOSPHATASE"/>
    <property type="match status" value="1"/>
</dbReference>
<feature type="domain" description="FCP1 homology" evidence="9">
    <location>
        <begin position="70"/>
        <end position="224"/>
    </location>
</feature>
<dbReference type="InterPro" id="IPR004274">
    <property type="entry name" value="FCP1_dom"/>
</dbReference>
<dbReference type="Pfam" id="PF03031">
    <property type="entry name" value="NIF"/>
    <property type="match status" value="1"/>
</dbReference>
<evidence type="ECO:0000259" key="9">
    <source>
        <dbReference type="PROSITE" id="PS50969"/>
    </source>
</evidence>
<keyword evidence="3" id="KW-0378">Hydrolase</keyword>
<comment type="catalytic activity">
    <reaction evidence="6">
        <text>O-phospho-L-threonyl-[protein] + H2O = L-threonyl-[protein] + phosphate</text>
        <dbReference type="Rhea" id="RHEA:47004"/>
        <dbReference type="Rhea" id="RHEA-COMP:11060"/>
        <dbReference type="Rhea" id="RHEA-COMP:11605"/>
        <dbReference type="ChEBI" id="CHEBI:15377"/>
        <dbReference type="ChEBI" id="CHEBI:30013"/>
        <dbReference type="ChEBI" id="CHEBI:43474"/>
        <dbReference type="ChEBI" id="CHEBI:61977"/>
        <dbReference type="EC" id="3.1.3.16"/>
    </reaction>
</comment>
<dbReference type="SUPFAM" id="SSF56784">
    <property type="entry name" value="HAD-like"/>
    <property type="match status" value="1"/>
</dbReference>
<keyword evidence="4" id="KW-0539">Nucleus</keyword>
<dbReference type="InterPro" id="IPR039189">
    <property type="entry name" value="Fcp1"/>
</dbReference>
<accession>A0ABR2LLP0</accession>
<evidence type="ECO:0000313" key="10">
    <source>
        <dbReference type="EMBL" id="KAK8944007.1"/>
    </source>
</evidence>
<dbReference type="PANTHER" id="PTHR23081:SF24">
    <property type="entry name" value="RNA POLYMERASE II C-TERMINAL DOMAIN PHOSPHATASE-LIKE 2"/>
    <property type="match status" value="1"/>
</dbReference>
<evidence type="ECO:0000256" key="7">
    <source>
        <dbReference type="PROSITE-ProRule" id="PRU00266"/>
    </source>
</evidence>
<evidence type="ECO:0000259" key="8">
    <source>
        <dbReference type="PROSITE" id="PS50137"/>
    </source>
</evidence>
<name>A0ABR2LLP0_9ASPA</name>
<evidence type="ECO:0000313" key="11">
    <source>
        <dbReference type="Proteomes" id="UP001412067"/>
    </source>
</evidence>
<dbReference type="Pfam" id="PF00035">
    <property type="entry name" value="dsrm"/>
    <property type="match status" value="1"/>
</dbReference>
<dbReference type="SMART" id="SM00358">
    <property type="entry name" value="DSRM"/>
    <property type="match status" value="1"/>
</dbReference>
<dbReference type="InterPro" id="IPR023214">
    <property type="entry name" value="HAD_sf"/>
</dbReference>
<feature type="domain" description="DRBM" evidence="8">
    <location>
        <begin position="347"/>
        <end position="413"/>
    </location>
</feature>
<dbReference type="SMART" id="SM00577">
    <property type="entry name" value="CPDc"/>
    <property type="match status" value="1"/>
</dbReference>
<evidence type="ECO:0000256" key="5">
    <source>
        <dbReference type="ARBA" id="ARBA00047761"/>
    </source>
</evidence>
<dbReference type="InterPro" id="IPR014720">
    <property type="entry name" value="dsRBD_dom"/>
</dbReference>
<evidence type="ECO:0000256" key="4">
    <source>
        <dbReference type="ARBA" id="ARBA00023242"/>
    </source>
</evidence>
<dbReference type="Gene3D" id="3.30.160.20">
    <property type="match status" value="1"/>
</dbReference>
<dbReference type="SUPFAM" id="SSF54768">
    <property type="entry name" value="dsRNA-binding domain-like"/>
    <property type="match status" value="1"/>
</dbReference>
<keyword evidence="7" id="KW-0694">RNA-binding</keyword>
<sequence length="428" mass="48327">MVRTKTVAIFHGDVPLGEAEVFPSTKSPNFQFPSNEIRITQLSPPSERCPPLSVLQTISPFSVRCKILAKSVSSDSPIYRLYISCFQDFKIRDTSVFVRLRPAWEDLRSYLTAKGRKRFEVFVCTMAERDYALEIWRLLDPEYHLINSKQLLDRIVCVKSGSRKSLQHVFRDANCHPKLAMVIDDRLDVWDDRDQPRVHVVPAFAPYYAPQAEMANSVPILCVARNVACNVRGGFFKEFDEILLKRVFELCYENEIPDLLCAPDVGDYLMSEETGSGININRDLPITDGMNGSEVKHKFHGPAYPIAEQPIQRHAQAPQCVLSDNDGPTCRSSVNRTESLQLLPSFLLIAVLQEIGRRCDSKVEFRSVAESSKDLHFTIEVLFSTEKIGIGMGRTRNEAQLQAAENALRNLAIQRRCRRGAGDACESG</sequence>
<gene>
    <name evidence="10" type="primary">CPL2</name>
    <name evidence="10" type="ORF">KSP40_PGU005482</name>
</gene>
<comment type="subcellular location">
    <subcellularLocation>
        <location evidence="1">Nucleus</location>
    </subcellularLocation>
</comment>
<comment type="caution">
    <text evidence="10">The sequence shown here is derived from an EMBL/GenBank/DDBJ whole genome shotgun (WGS) entry which is preliminary data.</text>
</comment>
<reference evidence="10 11" key="1">
    <citation type="journal article" date="2022" name="Nat. Plants">
        <title>Genomes of leafy and leafless Platanthera orchids illuminate the evolution of mycoheterotrophy.</title>
        <authorList>
            <person name="Li M.H."/>
            <person name="Liu K.W."/>
            <person name="Li Z."/>
            <person name="Lu H.C."/>
            <person name="Ye Q.L."/>
            <person name="Zhang D."/>
            <person name="Wang J.Y."/>
            <person name="Li Y.F."/>
            <person name="Zhong Z.M."/>
            <person name="Liu X."/>
            <person name="Yu X."/>
            <person name="Liu D.K."/>
            <person name="Tu X.D."/>
            <person name="Liu B."/>
            <person name="Hao Y."/>
            <person name="Liao X.Y."/>
            <person name="Jiang Y.T."/>
            <person name="Sun W.H."/>
            <person name="Chen J."/>
            <person name="Chen Y.Q."/>
            <person name="Ai Y."/>
            <person name="Zhai J.W."/>
            <person name="Wu S.S."/>
            <person name="Zhou Z."/>
            <person name="Hsiao Y.Y."/>
            <person name="Wu W.L."/>
            <person name="Chen Y.Y."/>
            <person name="Lin Y.F."/>
            <person name="Hsu J.L."/>
            <person name="Li C.Y."/>
            <person name="Wang Z.W."/>
            <person name="Zhao X."/>
            <person name="Zhong W.Y."/>
            <person name="Ma X.K."/>
            <person name="Ma L."/>
            <person name="Huang J."/>
            <person name="Chen G.Z."/>
            <person name="Huang M.Z."/>
            <person name="Huang L."/>
            <person name="Peng D.H."/>
            <person name="Luo Y.B."/>
            <person name="Zou S.Q."/>
            <person name="Chen S.P."/>
            <person name="Lan S."/>
            <person name="Tsai W.C."/>
            <person name="Van de Peer Y."/>
            <person name="Liu Z.J."/>
        </authorList>
    </citation>
    <scope>NUCLEOTIDE SEQUENCE [LARGE SCALE GENOMIC DNA]</scope>
    <source>
        <strain evidence="10">Lor288</strain>
    </source>
</reference>
<evidence type="ECO:0000256" key="1">
    <source>
        <dbReference type="ARBA" id="ARBA00004123"/>
    </source>
</evidence>
<evidence type="ECO:0000256" key="3">
    <source>
        <dbReference type="ARBA" id="ARBA00022801"/>
    </source>
</evidence>
<proteinExistence type="predicted"/>
<dbReference type="PROSITE" id="PS50969">
    <property type="entry name" value="FCP1"/>
    <property type="match status" value="1"/>
</dbReference>